<evidence type="ECO:0000313" key="2">
    <source>
        <dbReference type="EMBL" id="MBP1474083.1"/>
    </source>
</evidence>
<dbReference type="Proteomes" id="UP000823790">
    <property type="component" value="Unassembled WGS sequence"/>
</dbReference>
<keyword evidence="3" id="KW-1185">Reference proteome</keyword>
<feature type="compositionally biased region" description="Low complexity" evidence="1">
    <location>
        <begin position="15"/>
        <end position="26"/>
    </location>
</feature>
<proteinExistence type="predicted"/>
<reference evidence="2 3" key="1">
    <citation type="submission" date="2021-04" db="EMBL/GenBank/DDBJ databases">
        <authorList>
            <person name="Huq M.A."/>
        </authorList>
    </citation>
    <scope>NUCLEOTIDE SEQUENCE [LARGE SCALE GENOMIC DNA]</scope>
    <source>
        <strain evidence="2 3">MAH-13</strain>
    </source>
</reference>
<evidence type="ECO:0000256" key="1">
    <source>
        <dbReference type="SAM" id="MobiDB-lite"/>
    </source>
</evidence>
<evidence type="ECO:0000313" key="3">
    <source>
        <dbReference type="Proteomes" id="UP000823790"/>
    </source>
</evidence>
<organism evidence="2 3">
    <name type="scientific">Frateuria flava</name>
    <dbReference type="NCBI Taxonomy" id="2821489"/>
    <lineage>
        <taxon>Bacteria</taxon>
        <taxon>Pseudomonadati</taxon>
        <taxon>Pseudomonadota</taxon>
        <taxon>Gammaproteobacteria</taxon>
        <taxon>Lysobacterales</taxon>
        <taxon>Rhodanobacteraceae</taxon>
        <taxon>Frateuria</taxon>
    </lineage>
</organism>
<protein>
    <submittedName>
        <fullName evidence="2">Uncharacterized protein</fullName>
    </submittedName>
</protein>
<dbReference type="NCBIfam" id="TIGR01053">
    <property type="entry name" value="LSD1"/>
    <property type="match status" value="1"/>
</dbReference>
<sequence length="60" mass="6745">MPPWRIPTSRPCDGARPAASPNRNRRLAGNALRQRLICGSCRPLLSLDRGAMLRYLRLSD</sequence>
<dbReference type="EMBL" id="JAGJRS010000014">
    <property type="protein sequence ID" value="MBP1474083.1"/>
    <property type="molecule type" value="Genomic_DNA"/>
</dbReference>
<feature type="region of interest" description="Disordered" evidence="1">
    <location>
        <begin position="1"/>
        <end position="26"/>
    </location>
</feature>
<comment type="caution">
    <text evidence="2">The sequence shown here is derived from an EMBL/GenBank/DDBJ whole genome shotgun (WGS) entry which is preliminary data.</text>
</comment>
<gene>
    <name evidence="2" type="ORF">J7I44_07215</name>
</gene>
<name>A0ABS4DM03_9GAMM</name>
<accession>A0ABS4DM03</accession>